<keyword evidence="3" id="KW-0547">Nucleotide-binding</keyword>
<reference evidence="3" key="1">
    <citation type="submission" date="2022-06" db="EMBL/GenBank/DDBJ databases">
        <title>Draft Genome Sequences of Three Actinomyces oris Strains, Isolated from Healthy Human Feces.</title>
        <authorList>
            <person name="Ye Y."/>
            <person name="Liu C."/>
            <person name="Zhao J."/>
            <person name="Xu J."/>
            <person name="Huang H."/>
            <person name="Wang B."/>
            <person name="Wei J."/>
            <person name="Jing X."/>
        </authorList>
    </citation>
    <scope>NUCLEOTIDE SEQUENCE</scope>
    <source>
        <strain evidence="3">CNGBCC1803727</strain>
    </source>
</reference>
<dbReference type="Pfam" id="PF13625">
    <property type="entry name" value="Helicase_C_3"/>
    <property type="match status" value="1"/>
</dbReference>
<organism evidence="3 4">
    <name type="scientific">Actinomyces oris</name>
    <dbReference type="NCBI Taxonomy" id="544580"/>
    <lineage>
        <taxon>Bacteria</taxon>
        <taxon>Bacillati</taxon>
        <taxon>Actinomycetota</taxon>
        <taxon>Actinomycetes</taxon>
        <taxon>Actinomycetales</taxon>
        <taxon>Actinomycetaceae</taxon>
        <taxon>Actinomyces</taxon>
    </lineage>
</organism>
<dbReference type="AlphaFoldDB" id="A0AAW8L9D4"/>
<feature type="compositionally biased region" description="Basic and acidic residues" evidence="1">
    <location>
        <begin position="546"/>
        <end position="561"/>
    </location>
</feature>
<keyword evidence="3" id="KW-0067">ATP-binding</keyword>
<evidence type="ECO:0000256" key="1">
    <source>
        <dbReference type="SAM" id="MobiDB-lite"/>
    </source>
</evidence>
<evidence type="ECO:0000313" key="4">
    <source>
        <dbReference type="Proteomes" id="UP001230065"/>
    </source>
</evidence>
<dbReference type="EMBL" id="JAMZMF010000006">
    <property type="protein sequence ID" value="MDR0177336.1"/>
    <property type="molecule type" value="Genomic_DNA"/>
</dbReference>
<protein>
    <submittedName>
        <fullName evidence="3">Helicase-associated domain-containing protein</fullName>
    </submittedName>
</protein>
<dbReference type="GO" id="GO:0004386">
    <property type="term" value="F:helicase activity"/>
    <property type="evidence" value="ECO:0007669"/>
    <property type="project" value="UniProtKB-KW"/>
</dbReference>
<accession>A0AAW8L9D4</accession>
<keyword evidence="3" id="KW-0378">Hydrolase</keyword>
<proteinExistence type="predicted"/>
<sequence>MSPSASTQDLAVHLTALPDREVAALLVARPDLVAPPSSSFLALATRAGAPGSIEHALAGLDVPTLAVAEAVVALSRPDESGQAGGAGPSKVTEGIEAAGDGLAEVARNGQDGGAGGEPAGDEPAGSESTSSLVGHPVALADPANSASADLAGLVAVHLPLSAEQVTEALEHLDRLALVIEGRPVAALVAAFGPHPFGLGPWAAEPLSTEQLPPTLEELSEHSAGGAGGKPVVPAASVEMLQALTWGPPAGTLRAGGTAPGAAPLIERGWLERSSDAHGRTRFILPRQVALALRGGRLTRESLTAPEAGDLETVGADVVASEASFHAEEAVRLVAALLEEWGREGGTIRRTGGVSARALARTADALDLEADAAARIIEIAAGAGLLGLDEDGAAWVPSSLAAGWLTDSLPQRWAPLALAWSGSARTPWLTGTRDDDGTLRAVLSPDLEAGWAARLRARVLALLGDLPPGASATSAFVRAALTWQSPRCTIPGGAISAVLAEAETLGVTGGGALTEAGRILARRAAASLDEQDTGLSGRPGGATDPGDAGRSEEAGGEAHAEPLSDDEALTALEAALAADLPAAVEMILVQSDLTAIVPGRPAPELAALLERTSVVESRGGALTVRFTPESVRGALDVGYRAEEITQEIGRYSPTPLPDSLSVLIQDAARHHGAVRVRAVSALLRIGDEATAAGLLAEPRLRDLGLDQVAPGILVATASAGQVLRELRATGLAPVTEDASGHLVVGTATAQQARRAPEPSRPGSEHSVRRRRPGRRELTTLVGRLRVGQEALQAAGETAVATDPVHALAVLRQAQSSRSRLRLSLAGPDGAVQERQVRVMAVEPGRVRLRDVVRETELTVAVHRIVSVEAS</sequence>
<evidence type="ECO:0000259" key="2">
    <source>
        <dbReference type="Pfam" id="PF13625"/>
    </source>
</evidence>
<feature type="domain" description="Helicase XPB/Ssl2 N-terminal" evidence="2">
    <location>
        <begin position="586"/>
        <end position="707"/>
    </location>
</feature>
<feature type="region of interest" description="Disordered" evidence="1">
    <location>
        <begin position="746"/>
        <end position="772"/>
    </location>
</feature>
<dbReference type="Proteomes" id="UP001230065">
    <property type="component" value="Unassembled WGS sequence"/>
</dbReference>
<dbReference type="InterPro" id="IPR032830">
    <property type="entry name" value="XPB/Ssl2_N"/>
</dbReference>
<dbReference type="RefSeq" id="WP_308679498.1">
    <property type="nucleotide sequence ID" value="NZ_JAMZMF010000006.1"/>
</dbReference>
<evidence type="ECO:0000313" key="3">
    <source>
        <dbReference type="EMBL" id="MDR0177336.1"/>
    </source>
</evidence>
<feature type="compositionally biased region" description="Basic and acidic residues" evidence="1">
    <location>
        <begin position="753"/>
        <end position="765"/>
    </location>
</feature>
<gene>
    <name evidence="3" type="ORF">RF687_05175</name>
</gene>
<name>A0AAW8L9D4_9ACTO</name>
<feature type="region of interest" description="Disordered" evidence="1">
    <location>
        <begin position="105"/>
        <end position="132"/>
    </location>
</feature>
<feature type="region of interest" description="Disordered" evidence="1">
    <location>
        <begin position="528"/>
        <end position="562"/>
    </location>
</feature>
<keyword evidence="3" id="KW-0347">Helicase</keyword>
<comment type="caution">
    <text evidence="3">The sequence shown here is derived from an EMBL/GenBank/DDBJ whole genome shotgun (WGS) entry which is preliminary data.</text>
</comment>